<dbReference type="InterPro" id="IPR019358">
    <property type="entry name" value="NEMP_fam"/>
</dbReference>
<dbReference type="InterPro" id="IPR043128">
    <property type="entry name" value="Rev_trsase/Diguanyl_cyclase"/>
</dbReference>
<evidence type="ECO:0000256" key="2">
    <source>
        <dbReference type="ARBA" id="ARBA00005748"/>
    </source>
</evidence>
<comment type="similarity">
    <text evidence="2">Belongs to the NEMP family.</text>
</comment>
<name>A0A6A2XZ25_HIBSY</name>
<dbReference type="PANTHER" id="PTHR31587:SF3">
    <property type="entry name" value="EXPRESSED PROTEIN"/>
    <property type="match status" value="1"/>
</dbReference>
<keyword evidence="5 8" id="KW-1133">Transmembrane helix</keyword>
<keyword evidence="3 8" id="KW-0812">Transmembrane</keyword>
<comment type="caution">
    <text evidence="9">The sequence shown here is derived from an EMBL/GenBank/DDBJ whole genome shotgun (WGS) entry which is preliminary data.</text>
</comment>
<gene>
    <name evidence="9" type="ORF">F3Y22_tig00116959pilonHSYRG00477</name>
</gene>
<evidence type="ECO:0000256" key="6">
    <source>
        <dbReference type="ARBA" id="ARBA00023136"/>
    </source>
</evidence>
<dbReference type="EMBL" id="VEPZ02001734">
    <property type="protein sequence ID" value="KAE8660034.1"/>
    <property type="molecule type" value="Genomic_DNA"/>
</dbReference>
<evidence type="ECO:0000256" key="4">
    <source>
        <dbReference type="ARBA" id="ARBA00022729"/>
    </source>
</evidence>
<keyword evidence="7" id="KW-0539">Nucleus</keyword>
<accession>A0A6A2XZ25</accession>
<dbReference type="InterPro" id="IPR043502">
    <property type="entry name" value="DNA/RNA_pol_sf"/>
</dbReference>
<evidence type="ECO:0000256" key="1">
    <source>
        <dbReference type="ARBA" id="ARBA00004575"/>
    </source>
</evidence>
<evidence type="ECO:0000256" key="5">
    <source>
        <dbReference type="ARBA" id="ARBA00022989"/>
    </source>
</evidence>
<organism evidence="9 10">
    <name type="scientific">Hibiscus syriacus</name>
    <name type="common">Rose of Sharon</name>
    <dbReference type="NCBI Taxonomy" id="106335"/>
    <lineage>
        <taxon>Eukaryota</taxon>
        <taxon>Viridiplantae</taxon>
        <taxon>Streptophyta</taxon>
        <taxon>Embryophyta</taxon>
        <taxon>Tracheophyta</taxon>
        <taxon>Spermatophyta</taxon>
        <taxon>Magnoliopsida</taxon>
        <taxon>eudicotyledons</taxon>
        <taxon>Gunneridae</taxon>
        <taxon>Pentapetalae</taxon>
        <taxon>rosids</taxon>
        <taxon>malvids</taxon>
        <taxon>Malvales</taxon>
        <taxon>Malvaceae</taxon>
        <taxon>Malvoideae</taxon>
        <taxon>Hibiscus</taxon>
    </lineage>
</organism>
<dbReference type="Proteomes" id="UP000436088">
    <property type="component" value="Unassembled WGS sequence"/>
</dbReference>
<dbReference type="GO" id="GO:0005637">
    <property type="term" value="C:nuclear inner membrane"/>
    <property type="evidence" value="ECO:0007669"/>
    <property type="project" value="UniProtKB-SubCell"/>
</dbReference>
<comment type="subcellular location">
    <subcellularLocation>
        <location evidence="1">Nucleus inner membrane</location>
        <topology evidence="1">Multi-pass membrane protein</topology>
        <orientation evidence="1">Nucleoplasmic side</orientation>
    </subcellularLocation>
</comment>
<evidence type="ECO:0000313" key="10">
    <source>
        <dbReference type="Proteomes" id="UP000436088"/>
    </source>
</evidence>
<dbReference type="Pfam" id="PF10225">
    <property type="entry name" value="NEMP"/>
    <property type="match status" value="1"/>
</dbReference>
<feature type="transmembrane region" description="Helical" evidence="8">
    <location>
        <begin position="141"/>
        <end position="161"/>
    </location>
</feature>
<feature type="transmembrane region" description="Helical" evidence="8">
    <location>
        <begin position="117"/>
        <end position="135"/>
    </location>
</feature>
<dbReference type="SUPFAM" id="SSF56672">
    <property type="entry name" value="DNA/RNA polymerases"/>
    <property type="match status" value="1"/>
</dbReference>
<dbReference type="PANTHER" id="PTHR31587">
    <property type="entry name" value="TRANSMEMBRANE PROTEIN (DUF2215)"/>
    <property type="match status" value="1"/>
</dbReference>
<dbReference type="AlphaFoldDB" id="A0A6A2XZ25"/>
<keyword evidence="10" id="KW-1185">Reference proteome</keyword>
<dbReference type="Gene3D" id="3.30.70.270">
    <property type="match status" value="1"/>
</dbReference>
<protein>
    <submittedName>
        <fullName evidence="9">Peptidase M50 family protein isoform 1</fullName>
    </submittedName>
</protein>
<keyword evidence="6 8" id="KW-0472">Membrane</keyword>
<evidence type="ECO:0000313" key="9">
    <source>
        <dbReference type="EMBL" id="KAE8660034.1"/>
    </source>
</evidence>
<evidence type="ECO:0000256" key="8">
    <source>
        <dbReference type="SAM" id="Phobius"/>
    </source>
</evidence>
<evidence type="ECO:0000256" key="7">
    <source>
        <dbReference type="ARBA" id="ARBA00023242"/>
    </source>
</evidence>
<proteinExistence type="inferred from homology"/>
<sequence>MSFGSLPRPAIHFCGVFKGFKIGGIDLGSPAVDVTPTPLYGHSSAHGSKDVLSCDRVRVSGHSRLKLRSYANSVQNVENGLWHAVMAPYDDRFIDVKFTGDVSGSVTVSVEEDFHRWRIVFLALGFVLLLLAPIVSKWVPFYYSSSMAIGIVLVILILLFQGMKLLPAGRKNIFYLNIYVPVVAIFLLIGIFLLGAALGYWMVRKFVISNDGIVDGGVAEFVKWSMRIIATTFIFQSTRDTRLALVVLALSSAVCSLVTSRRNSHMHQQHSWDRSLWVQQSRQGIINQGRAGFLIGLQSMYSDRTMWNRHTPVHSLAWTRFPARGTFAFQELAATPEFTDWMIENADRIKLLPCKTLLFMKAPLLRARGKTLPFLKAPLLCARVRPTIYEGSFAISKDLNISEGSFAMCKGKTLPFLKAPLLCAKVRPYRFSQAHRLCAQGKSLLHAPMLCAQDPSISRDDLITSARDPLVTEDEDTDMDDDTINRVVFHMFRRAARVPGNMSAVEISKSLVVAGIVHFEGITGGPLTETEYWLEDTERIMDKNLMPKQKLKGALAMLKKESFRWWQSISGARFQEFQNLEQSDMSVMDYDIEFIRLNRYATGLVDTESDRCLSFDNRLSAREIEIVTDSEGLLVLLILMHTPARETWVSLFRQAVRVPGLWHQVLQLFHLLDMVVLLGRSLCSHTLNIPIENTENSVTIQSLVELHGLPSDREVEFEIEVYSSSTQFRWLLTVLKDLKVQIQELLDRGIIRPVYHRGEPSFLSQEQRWDIETTLRENELYTKLSKCEFWLSEVTFLGHIISTEGIRVDPSKVEAILNWK</sequence>
<reference evidence="9" key="1">
    <citation type="submission" date="2019-09" db="EMBL/GenBank/DDBJ databases">
        <title>Draft genome information of white flower Hibiscus syriacus.</title>
        <authorList>
            <person name="Kim Y.-M."/>
        </authorList>
    </citation>
    <scope>NUCLEOTIDE SEQUENCE [LARGE SCALE GENOMIC DNA]</scope>
    <source>
        <strain evidence="9">YM2019G1</strain>
    </source>
</reference>
<keyword evidence="4" id="KW-0732">Signal</keyword>
<feature type="transmembrane region" description="Helical" evidence="8">
    <location>
        <begin position="173"/>
        <end position="201"/>
    </location>
</feature>
<evidence type="ECO:0000256" key="3">
    <source>
        <dbReference type="ARBA" id="ARBA00022692"/>
    </source>
</evidence>